<dbReference type="Gene3D" id="3.10.10.10">
    <property type="entry name" value="HIV Type 1 Reverse Transcriptase, subunit A, domain 1"/>
    <property type="match status" value="1"/>
</dbReference>
<dbReference type="SUPFAM" id="SSF56672">
    <property type="entry name" value="DNA/RNA polymerases"/>
    <property type="match status" value="1"/>
</dbReference>
<dbReference type="InterPro" id="IPR052055">
    <property type="entry name" value="Hepadnavirus_pol/RT"/>
</dbReference>
<dbReference type="EMBL" id="CAXAMM010006781">
    <property type="protein sequence ID" value="CAK9012339.1"/>
    <property type="molecule type" value="Genomic_DNA"/>
</dbReference>
<dbReference type="InterPro" id="IPR000477">
    <property type="entry name" value="RT_dom"/>
</dbReference>
<dbReference type="InterPro" id="IPR043128">
    <property type="entry name" value="Rev_trsase/Diguanyl_cyclase"/>
</dbReference>
<evidence type="ECO:0000259" key="2">
    <source>
        <dbReference type="PROSITE" id="PS50878"/>
    </source>
</evidence>
<evidence type="ECO:0000256" key="1">
    <source>
        <dbReference type="SAM" id="MobiDB-lite"/>
    </source>
</evidence>
<feature type="compositionally biased region" description="Low complexity" evidence="1">
    <location>
        <begin position="357"/>
        <end position="367"/>
    </location>
</feature>
<dbReference type="Proteomes" id="UP001642464">
    <property type="component" value="Unassembled WGS sequence"/>
</dbReference>
<dbReference type="PANTHER" id="PTHR33050:SF7">
    <property type="entry name" value="RIBONUCLEASE H"/>
    <property type="match status" value="1"/>
</dbReference>
<evidence type="ECO:0000313" key="3">
    <source>
        <dbReference type="EMBL" id="CAK9012339.1"/>
    </source>
</evidence>
<dbReference type="InterPro" id="IPR043502">
    <property type="entry name" value="DNA/RNA_pol_sf"/>
</dbReference>
<name>A0ABP0JDR3_9DINO</name>
<sequence>MDPDAATVPGLTNLDSIAHWAGLSGAKDDVRSPRGSLFDLLGVDGSEPPRILALFPATDVSAVLARWQIPDPHPATTSSAPTVAQAGQARLFVRTCRFVCGVETSAASAKAAPTAPPTPAPAAGRRIKMAQVINQRDDQEIEPLDAPAIQRAYRAYADKVGGFPPEDEELSADQLSTLRNLFKSGRTPYTDMAIWGPYQHRLQKKMKMRGMRFAANGEIQPVEMYGPTDYEAWRECYAVFRTGAIMLEEITPARLDAYEKLIRRYSERYGKSCWPIIYQADVRARLEQLERIRRRGQEAADKAAAAASLPCSFDPRKPWEWVFDEIIRDVNFWNREVTEPCMLYLIAEDAPIEKSGTASSSTAAPPRRNQDEADRPPKGQRRPDIREHKLGDDGLFSHNRRGVELCRLFQTGECMEKDARGNCKRNPHRRHQCAKCLSDSHGANKCNADAPKPPRQFHRKGKGKGNKGYTCKEFDIENGQQFDLTSDIVWANVMSDIRTGKYVGMLVSMYKLDEFEALLKQPAVEFQDIVQCQYGATTTKPTTLMLNNIVGWKWRHECEHPKQIWIKPSTGERVRSSHPPLKGKEWFILAEDWDKSLLMSPQQIRARDKQLPYLTKAAQAYPANLNKEFAEVIIASWNKASESRQGQTAPAEMIKVHMILNKFLDDRPEVEQSCLQAIGSDRPDAGPDSWQLSELRDTLMMSLDTGQQFVLKPGLDTKLDAGLIWTMARAFGDPDADTVYTWLTEGAPAGIDKPIEDPGEVFPPYDLDGTEPLTASLPEPTTHRNYTSVDNDEAAGPEVNRLISTGFVRAFDSLPEFRTWLGGDPHLSKLGMITKVRDGKVKRRLILDCKESGVNGRAKKSHRLILPRATDVVEDALKLLENCKDEPEATIEWLILDFTDWFFNVPLHPTERKHFTLSHGGRYVAYVTQAQGSVNAPLICGRVAALLARMTQGIFGVLRYRLQLYVDDPIITVAGTATQRNRAMAATIVLWAVLGVRLAYRKAARGSAVTWIGAELSLHDLETKDPKVRVKAKPDIVREVADMTEEHARTNVTSYKSMLTCVGKLNHIAGLVEVVRPFMTDLYGVIHAKGPSRAPPGCLWNKQWRPVTLWLLAFFANEAYSIQRFQRIYRLQAYLGQGLDLRIITDASPWGIGGVLTINGACVAYFTSAMTKADESLLHLQIGSPDGQQIAEALAMLVALRLWRHYWRQCGINLQMRSDSVTGLTLLMKLRTRVGSHGLNLIAREVALEFGNSAYKPRMFQHIPGIANDIADCLSRIHQPGKHYEVPAILQRCRQEQCQERDRSYYMTLVAAQQREQDNHYKVGARRHKEQRTKALEDLQRDYVAASAKGPSASLLKTWERMRTRMLGSTVPVFPLTPDKMTKVAAAFKALGYRSYANYLAKAKETHISMYGTWGPELSLEARLTTRSMTRGIGPVTQRMPLDIEKIIALQKTDPLGPNPVVEDGPCGAHNLAVIGVFFMLREAEASMLLYGNVMIDTHGQMVTLKLPSSKTDPAAAAVDRSWGCVCATHQKEGCPYHTAINQKENLLRIQRPLEP</sequence>
<feature type="compositionally biased region" description="Basic and acidic residues" evidence="1">
    <location>
        <begin position="368"/>
        <end position="392"/>
    </location>
</feature>
<gene>
    <name evidence="3" type="ORF">SCF082_LOCUS11485</name>
</gene>
<comment type="caution">
    <text evidence="3">The sequence shown here is derived from an EMBL/GenBank/DDBJ whole genome shotgun (WGS) entry which is preliminary data.</text>
</comment>
<protein>
    <recommendedName>
        <fullName evidence="2">Reverse transcriptase domain-containing protein</fullName>
    </recommendedName>
</protein>
<feature type="region of interest" description="Disordered" evidence="1">
    <location>
        <begin position="354"/>
        <end position="393"/>
    </location>
</feature>
<dbReference type="PANTHER" id="PTHR33050">
    <property type="entry name" value="REVERSE TRANSCRIPTASE DOMAIN-CONTAINING PROTEIN"/>
    <property type="match status" value="1"/>
</dbReference>
<dbReference type="Gene3D" id="3.30.70.270">
    <property type="match status" value="1"/>
</dbReference>
<keyword evidence="4" id="KW-1185">Reference proteome</keyword>
<organism evidence="3 4">
    <name type="scientific">Durusdinium trenchii</name>
    <dbReference type="NCBI Taxonomy" id="1381693"/>
    <lineage>
        <taxon>Eukaryota</taxon>
        <taxon>Sar</taxon>
        <taxon>Alveolata</taxon>
        <taxon>Dinophyceae</taxon>
        <taxon>Suessiales</taxon>
        <taxon>Symbiodiniaceae</taxon>
        <taxon>Durusdinium</taxon>
    </lineage>
</organism>
<dbReference type="PROSITE" id="PS50878">
    <property type="entry name" value="RT_POL"/>
    <property type="match status" value="1"/>
</dbReference>
<accession>A0ABP0JDR3</accession>
<feature type="domain" description="Reverse transcriptase" evidence="2">
    <location>
        <begin position="814"/>
        <end position="1016"/>
    </location>
</feature>
<proteinExistence type="predicted"/>
<reference evidence="3 4" key="1">
    <citation type="submission" date="2024-02" db="EMBL/GenBank/DDBJ databases">
        <authorList>
            <person name="Chen Y."/>
            <person name="Shah S."/>
            <person name="Dougan E. K."/>
            <person name="Thang M."/>
            <person name="Chan C."/>
        </authorList>
    </citation>
    <scope>NUCLEOTIDE SEQUENCE [LARGE SCALE GENOMIC DNA]</scope>
</reference>
<evidence type="ECO:0000313" key="4">
    <source>
        <dbReference type="Proteomes" id="UP001642464"/>
    </source>
</evidence>
<dbReference type="CDD" id="cd09275">
    <property type="entry name" value="RNase_HI_RT_DIRS1"/>
    <property type="match status" value="1"/>
</dbReference>